<name>C7R4G1_JONDD</name>
<reference evidence="1 2" key="1">
    <citation type="journal article" date="2009" name="Stand. Genomic Sci.">
        <title>Complete genome sequence of Jonesia denitrificans type strain (Prevot 55134).</title>
        <authorList>
            <person name="Pukall R."/>
            <person name="Gehrich-Schroter G."/>
            <person name="Lapidus A."/>
            <person name="Nolan M."/>
            <person name="Glavina Del Rio T."/>
            <person name="Lucas S."/>
            <person name="Chen F."/>
            <person name="Tice H."/>
            <person name="Pitluck S."/>
            <person name="Cheng J.F."/>
            <person name="Copeland A."/>
            <person name="Saunders E."/>
            <person name="Brettin T."/>
            <person name="Detter J.C."/>
            <person name="Bruce D."/>
            <person name="Goodwin L."/>
            <person name="Pati A."/>
            <person name="Ivanova N."/>
            <person name="Mavromatis K."/>
            <person name="Ovchinnikova G."/>
            <person name="Chen A."/>
            <person name="Palaniappan K."/>
            <person name="Land M."/>
            <person name="Hauser L."/>
            <person name="Chang Y.J."/>
            <person name="Jeffries C.D."/>
            <person name="Chain P."/>
            <person name="Goker M."/>
            <person name="Bristow J."/>
            <person name="Eisen J.A."/>
            <person name="Markowitz V."/>
            <person name="Hugenholtz P."/>
            <person name="Kyrpides N.C."/>
            <person name="Klenk H.P."/>
            <person name="Han C."/>
        </authorList>
    </citation>
    <scope>NUCLEOTIDE SEQUENCE [LARGE SCALE GENOMIC DNA]</scope>
    <source>
        <strain evidence="2">ATCC 14870 / DSM 20603 / BCRC 15368 / CIP 55.134 / JCM 11481 / NBRC 15587 / NCTC 10816 / Prevot 55134</strain>
    </source>
</reference>
<proteinExistence type="predicted"/>
<keyword evidence="2" id="KW-1185">Reference proteome</keyword>
<dbReference type="KEGG" id="jde:Jden_1362"/>
<dbReference type="AlphaFoldDB" id="C7R4G1"/>
<dbReference type="RefSeq" id="WP_015771646.1">
    <property type="nucleotide sequence ID" value="NC_013174.1"/>
</dbReference>
<evidence type="ECO:0000313" key="2">
    <source>
        <dbReference type="Proteomes" id="UP000000628"/>
    </source>
</evidence>
<evidence type="ECO:0008006" key="3">
    <source>
        <dbReference type="Google" id="ProtNLM"/>
    </source>
</evidence>
<organism evidence="1 2">
    <name type="scientific">Jonesia denitrificans (strain ATCC 14870 / DSM 20603 / BCRC 15368 / CIP 55.134 / JCM 11481 / NBRC 15587 / NCTC 10816 / Prevot 55134)</name>
    <name type="common">Listeria denitrificans</name>
    <dbReference type="NCBI Taxonomy" id="471856"/>
    <lineage>
        <taxon>Bacteria</taxon>
        <taxon>Bacillati</taxon>
        <taxon>Actinomycetota</taxon>
        <taxon>Actinomycetes</taxon>
        <taxon>Micrococcales</taxon>
        <taxon>Jonesiaceae</taxon>
        <taxon>Jonesia</taxon>
    </lineage>
</organism>
<dbReference type="Proteomes" id="UP000000628">
    <property type="component" value="Chromosome"/>
</dbReference>
<evidence type="ECO:0000313" key="1">
    <source>
        <dbReference type="EMBL" id="ACV09018.1"/>
    </source>
</evidence>
<dbReference type="HOGENOM" id="CLU_1287414_0_0_11"/>
<dbReference type="OrthoDB" id="3254844at2"/>
<accession>C7R4G1</accession>
<protein>
    <recommendedName>
        <fullName evidence="3">AbiEi antitoxin C-terminal domain-containing protein</fullName>
    </recommendedName>
</protein>
<dbReference type="EMBL" id="CP001706">
    <property type="protein sequence ID" value="ACV09018.1"/>
    <property type="molecule type" value="Genomic_DNA"/>
</dbReference>
<gene>
    <name evidence="1" type="ordered locus">Jden_1362</name>
</gene>
<sequence>MTTVTYRRLKQQLNAATLGETWSRWHDARIYTPATVGGAASWQELLREGSLIPVTDRHAIPSIMTESAGTRMRIAHLEHRIAATEVVSHTTALWVHCGGPLPRDAHITYRRHQPTPTQRARLILHQATLLTPDLTTCAGHQLTTLARTLVDCLTMNDPPQDLLQDAFIRGHFTTQHVVEARQRLHSTYRQRRQAAALAALDTLSSLIISPATHL</sequence>